<evidence type="ECO:0000313" key="2">
    <source>
        <dbReference type="Proteomes" id="UP000788993"/>
    </source>
</evidence>
<dbReference type="AlphaFoldDB" id="A0A9P8SYZ4"/>
<dbReference type="EMBL" id="JAEUBD010001540">
    <property type="protein sequence ID" value="KAH3659315.1"/>
    <property type="molecule type" value="Genomic_DNA"/>
</dbReference>
<protein>
    <submittedName>
        <fullName evidence="1">Uncharacterized protein</fullName>
    </submittedName>
</protein>
<comment type="caution">
    <text evidence="1">The sequence shown here is derived from an EMBL/GenBank/DDBJ whole genome shotgun (WGS) entry which is preliminary data.</text>
</comment>
<organism evidence="1 2">
    <name type="scientific">Ogataea polymorpha</name>
    <dbReference type="NCBI Taxonomy" id="460523"/>
    <lineage>
        <taxon>Eukaryota</taxon>
        <taxon>Fungi</taxon>
        <taxon>Dikarya</taxon>
        <taxon>Ascomycota</taxon>
        <taxon>Saccharomycotina</taxon>
        <taxon>Pichiomycetes</taxon>
        <taxon>Pichiales</taxon>
        <taxon>Pichiaceae</taxon>
        <taxon>Ogataea</taxon>
    </lineage>
</organism>
<accession>A0A9P8SYZ4</accession>
<reference evidence="1" key="1">
    <citation type="journal article" date="2021" name="Open Biol.">
        <title>Shared evolutionary footprints suggest mitochondrial oxidative damage underlies multiple complex I losses in fungi.</title>
        <authorList>
            <person name="Schikora-Tamarit M.A."/>
            <person name="Marcet-Houben M."/>
            <person name="Nosek J."/>
            <person name="Gabaldon T."/>
        </authorList>
    </citation>
    <scope>NUCLEOTIDE SEQUENCE</scope>
    <source>
        <strain evidence="1">NCAIM Y.01608</strain>
    </source>
</reference>
<proteinExistence type="predicted"/>
<dbReference type="Proteomes" id="UP000788993">
    <property type="component" value="Unassembled WGS sequence"/>
</dbReference>
<keyword evidence="2" id="KW-1185">Reference proteome</keyword>
<evidence type="ECO:0000313" key="1">
    <source>
        <dbReference type="EMBL" id="KAH3659315.1"/>
    </source>
</evidence>
<name>A0A9P8SYZ4_9ASCO</name>
<gene>
    <name evidence="1" type="ORF">OGATHE_006199</name>
</gene>
<reference evidence="1" key="2">
    <citation type="submission" date="2021-01" db="EMBL/GenBank/DDBJ databases">
        <authorList>
            <person name="Schikora-Tamarit M.A."/>
        </authorList>
    </citation>
    <scope>NUCLEOTIDE SEQUENCE</scope>
    <source>
        <strain evidence="1">NCAIM Y.01608</strain>
    </source>
</reference>
<sequence length="101" mass="10717">MVTLSLGAPGMATVTSYESSLSWISTGGAKLSSKKADGLNRSHGPEVWFDGLATSFPSFPLFLLSSLLLPGAVEATDDLKNGSLNRLFSCATSWLMFSKKL</sequence>